<dbReference type="EMBL" id="CAMXCT020000960">
    <property type="protein sequence ID" value="CAL1138520.1"/>
    <property type="molecule type" value="Genomic_DNA"/>
</dbReference>
<proteinExistence type="predicted"/>
<organism evidence="2">
    <name type="scientific">Cladocopium goreaui</name>
    <dbReference type="NCBI Taxonomy" id="2562237"/>
    <lineage>
        <taxon>Eukaryota</taxon>
        <taxon>Sar</taxon>
        <taxon>Alveolata</taxon>
        <taxon>Dinophyceae</taxon>
        <taxon>Suessiales</taxon>
        <taxon>Symbiodiniaceae</taxon>
        <taxon>Cladocopium</taxon>
    </lineage>
</organism>
<accession>A0A9P1FSG4</accession>
<feature type="compositionally biased region" description="Basic and acidic residues" evidence="1">
    <location>
        <begin position="80"/>
        <end position="91"/>
    </location>
</feature>
<protein>
    <submittedName>
        <fullName evidence="4">DRBM domain-containing protein</fullName>
    </submittedName>
</protein>
<dbReference type="AlphaFoldDB" id="A0A9P1FSG4"/>
<dbReference type="OrthoDB" id="439032at2759"/>
<evidence type="ECO:0000313" key="5">
    <source>
        <dbReference type="Proteomes" id="UP001152797"/>
    </source>
</evidence>
<comment type="caution">
    <text evidence="2">The sequence shown here is derived from an EMBL/GenBank/DDBJ whole genome shotgun (WGS) entry which is preliminary data.</text>
</comment>
<evidence type="ECO:0000256" key="1">
    <source>
        <dbReference type="SAM" id="MobiDB-lite"/>
    </source>
</evidence>
<evidence type="ECO:0000313" key="3">
    <source>
        <dbReference type="EMBL" id="CAL1138520.1"/>
    </source>
</evidence>
<reference evidence="2" key="1">
    <citation type="submission" date="2022-10" db="EMBL/GenBank/DDBJ databases">
        <authorList>
            <person name="Chen Y."/>
            <person name="Dougan E. K."/>
            <person name="Chan C."/>
            <person name="Rhodes N."/>
            <person name="Thang M."/>
        </authorList>
    </citation>
    <scope>NUCLEOTIDE SEQUENCE</scope>
</reference>
<name>A0A9P1FSG4_9DINO</name>
<feature type="region of interest" description="Disordered" evidence="1">
    <location>
        <begin position="73"/>
        <end position="97"/>
    </location>
</feature>
<keyword evidence="5" id="KW-1185">Reference proteome</keyword>
<dbReference type="Proteomes" id="UP001152797">
    <property type="component" value="Unassembled WGS sequence"/>
</dbReference>
<dbReference type="EMBL" id="CAMXCT030000960">
    <property type="protein sequence ID" value="CAL4772457.1"/>
    <property type="molecule type" value="Genomic_DNA"/>
</dbReference>
<gene>
    <name evidence="2" type="ORF">C1SCF055_LOCUS12627</name>
</gene>
<dbReference type="EMBL" id="CAMXCT010000960">
    <property type="protein sequence ID" value="CAI3985145.1"/>
    <property type="molecule type" value="Genomic_DNA"/>
</dbReference>
<evidence type="ECO:0000313" key="2">
    <source>
        <dbReference type="EMBL" id="CAI3985145.1"/>
    </source>
</evidence>
<reference evidence="3" key="2">
    <citation type="submission" date="2024-04" db="EMBL/GenBank/DDBJ databases">
        <authorList>
            <person name="Chen Y."/>
            <person name="Shah S."/>
            <person name="Dougan E. K."/>
            <person name="Thang M."/>
            <person name="Chan C."/>
        </authorList>
    </citation>
    <scope>NUCLEOTIDE SEQUENCE [LARGE SCALE GENOMIC DNA]</scope>
</reference>
<sequence>MSYMAGSSPCGVLNAQAPATFYVAAAAPMNAVHGSQMMYPQPMGFMAMVAPPLPEGIMAQPCGSIPAAKAKAKAVPKKRIRDEPQSRRSKEDAEDEVSGRGVISLLQEFVQCSKNFPTPQHRPILQWTFDTHMADNTNLEFRAQVSFLLDGVPHHVAGAWQQSKKLAQRDTAERCLGLFVGCWGTYLLQTTESSDAAVDMQDDPVLALQKFCSSFRPCNGQGPTWCIDMEAGRCKATAEITLLGVRHSFAGSPAQHASEAKEDTAKRVLWYLQCPGYENLFEPDVQGVAAVAKEIPTPPSNWVNLSEDDESVQAAERKTAVMRLQNRLQQSFAKKLKPGQGVWEWSYETDASDENWPPLQRATVCVPVAHQSFTGPWKRGQREAQLEACQMLQGFLDSLERPEDALLSGTCQ</sequence>
<evidence type="ECO:0000313" key="4">
    <source>
        <dbReference type="EMBL" id="CAL4772457.1"/>
    </source>
</evidence>